<dbReference type="Gene3D" id="3.90.79.20">
    <property type="match status" value="1"/>
</dbReference>
<dbReference type="NCBIfam" id="NF001299">
    <property type="entry name" value="PRK00241.1"/>
    <property type="match status" value="1"/>
</dbReference>
<keyword evidence="6" id="KW-0378">Hydrolase</keyword>
<evidence type="ECO:0000256" key="1">
    <source>
        <dbReference type="ARBA" id="ARBA00001946"/>
    </source>
</evidence>
<dbReference type="InterPro" id="IPR000086">
    <property type="entry name" value="NUDIX_hydrolase_dom"/>
</dbReference>
<protein>
    <recommendedName>
        <fullName evidence="4">NAD(+) diphosphatase</fullName>
        <ecNumber evidence="4">3.6.1.22</ecNumber>
    </recommendedName>
</protein>
<keyword evidence="8" id="KW-0520">NAD</keyword>
<organism evidence="11 12">
    <name type="scientific">Butyrivibrio hungatei</name>
    <dbReference type="NCBI Taxonomy" id="185008"/>
    <lineage>
        <taxon>Bacteria</taxon>
        <taxon>Bacillati</taxon>
        <taxon>Bacillota</taxon>
        <taxon>Clostridia</taxon>
        <taxon>Lachnospirales</taxon>
        <taxon>Lachnospiraceae</taxon>
        <taxon>Butyrivibrio</taxon>
    </lineage>
</organism>
<evidence type="ECO:0000313" key="11">
    <source>
        <dbReference type="EMBL" id="SCY44222.1"/>
    </source>
</evidence>
<dbReference type="GO" id="GO:0005829">
    <property type="term" value="C:cytosol"/>
    <property type="evidence" value="ECO:0007669"/>
    <property type="project" value="TreeGrafter"/>
</dbReference>
<keyword evidence="7" id="KW-0460">Magnesium</keyword>
<evidence type="ECO:0000256" key="6">
    <source>
        <dbReference type="ARBA" id="ARBA00022801"/>
    </source>
</evidence>
<dbReference type="GO" id="GO:0006742">
    <property type="term" value="P:NADP+ catabolic process"/>
    <property type="evidence" value="ECO:0007669"/>
    <property type="project" value="TreeGrafter"/>
</dbReference>
<dbReference type="InterPro" id="IPR049734">
    <property type="entry name" value="NudC-like_C"/>
</dbReference>
<dbReference type="Pfam" id="PF09297">
    <property type="entry name" value="Zn_ribbon_NUD"/>
    <property type="match status" value="1"/>
</dbReference>
<evidence type="ECO:0000256" key="3">
    <source>
        <dbReference type="ARBA" id="ARBA00009595"/>
    </source>
</evidence>
<dbReference type="PROSITE" id="PS51462">
    <property type="entry name" value="NUDIX"/>
    <property type="match status" value="1"/>
</dbReference>
<dbReference type="InterPro" id="IPR050241">
    <property type="entry name" value="NAD-cap_RNA_hydrolase_NudC"/>
</dbReference>
<dbReference type="InterPro" id="IPR015797">
    <property type="entry name" value="NUDIX_hydrolase-like_dom_sf"/>
</dbReference>
<feature type="domain" description="Nudix hydrolase" evidence="10">
    <location>
        <begin position="160"/>
        <end position="285"/>
    </location>
</feature>
<keyword evidence="5" id="KW-0479">Metal-binding</keyword>
<dbReference type="InterPro" id="IPR015376">
    <property type="entry name" value="Znr_NADH_PPase"/>
</dbReference>
<dbReference type="PANTHER" id="PTHR42904">
    <property type="entry name" value="NUDIX HYDROLASE, NUDC SUBFAMILY"/>
    <property type="match status" value="1"/>
</dbReference>
<comment type="cofactor">
    <cofactor evidence="2">
        <name>Zn(2+)</name>
        <dbReference type="ChEBI" id="CHEBI:29105"/>
    </cofactor>
</comment>
<keyword evidence="12" id="KW-1185">Reference proteome</keyword>
<accession>A0A1G5FY17</accession>
<name>A0A1G5FY17_9FIRM</name>
<dbReference type="CDD" id="cd03429">
    <property type="entry name" value="NUDIX_NADH_pyrophosphatase_Nudt13"/>
    <property type="match status" value="1"/>
</dbReference>
<evidence type="ECO:0000256" key="8">
    <source>
        <dbReference type="ARBA" id="ARBA00023027"/>
    </source>
</evidence>
<evidence type="ECO:0000256" key="7">
    <source>
        <dbReference type="ARBA" id="ARBA00022842"/>
    </source>
</evidence>
<dbReference type="Proteomes" id="UP000183047">
    <property type="component" value="Unassembled WGS sequence"/>
</dbReference>
<dbReference type="AlphaFoldDB" id="A0A1G5FY17"/>
<dbReference type="GO" id="GO:0019677">
    <property type="term" value="P:NAD+ catabolic process"/>
    <property type="evidence" value="ECO:0007669"/>
    <property type="project" value="TreeGrafter"/>
</dbReference>
<dbReference type="GO" id="GO:0035529">
    <property type="term" value="F:NADH pyrophosphatase activity"/>
    <property type="evidence" value="ECO:0007669"/>
    <property type="project" value="TreeGrafter"/>
</dbReference>
<dbReference type="Pfam" id="PF00293">
    <property type="entry name" value="NUDIX"/>
    <property type="match status" value="1"/>
</dbReference>
<dbReference type="OrthoDB" id="9787476at2"/>
<evidence type="ECO:0000259" key="10">
    <source>
        <dbReference type="PROSITE" id="PS51462"/>
    </source>
</evidence>
<dbReference type="PROSITE" id="PS00893">
    <property type="entry name" value="NUDIX_BOX"/>
    <property type="match status" value="1"/>
</dbReference>
<evidence type="ECO:0000313" key="12">
    <source>
        <dbReference type="Proteomes" id="UP000183047"/>
    </source>
</evidence>
<dbReference type="PANTHER" id="PTHR42904:SF6">
    <property type="entry name" value="NAD-CAPPED RNA HYDROLASE NUDT12"/>
    <property type="match status" value="1"/>
</dbReference>
<reference evidence="12" key="1">
    <citation type="submission" date="2016-10" db="EMBL/GenBank/DDBJ databases">
        <authorList>
            <person name="Varghese N."/>
            <person name="Submissions S."/>
        </authorList>
    </citation>
    <scope>NUCLEOTIDE SEQUENCE [LARGE SCALE GENOMIC DNA]</scope>
    <source>
        <strain evidence="12">XBD2006</strain>
    </source>
</reference>
<proteinExistence type="inferred from homology"/>
<evidence type="ECO:0000256" key="4">
    <source>
        <dbReference type="ARBA" id="ARBA00012381"/>
    </source>
</evidence>
<sequence>MIQDILPAHLNNHFDPTKTADENSIILFFTKEKKLLGRLDDGTQEISFPRFNDVKNISKEKLTYLFSIDSEDFFLMIADSENMDFLDVSAQDSYIFHDFRKFRSAYYYPQTYVYAAFTAYQLAEWYMVTRFCGKCGSENEHSKTERAMICPKCGNIIYPRINPAVIIGVIDKEANKLLVTRYRVGYGHNALVAGFTEIGETLEETVSREVMEETGLTVTNIRYYKSQPWGIASDILVGFFCEVTGSREITMDNDELKFASWLSPEEIELQPLEYSLTNEMMKVFKEGNVQFL</sequence>
<comment type="similarity">
    <text evidence="3">Belongs to the Nudix hydrolase family. NudC subfamily.</text>
</comment>
<dbReference type="EC" id="3.6.1.22" evidence="4"/>
<dbReference type="InterPro" id="IPR020084">
    <property type="entry name" value="NUDIX_hydrolase_CS"/>
</dbReference>
<dbReference type="EMBL" id="FMUR01000017">
    <property type="protein sequence ID" value="SCY44222.1"/>
    <property type="molecule type" value="Genomic_DNA"/>
</dbReference>
<comment type="cofactor">
    <cofactor evidence="1">
        <name>Mg(2+)</name>
        <dbReference type="ChEBI" id="CHEBI:18420"/>
    </cofactor>
</comment>
<evidence type="ECO:0000256" key="9">
    <source>
        <dbReference type="ARBA" id="ARBA00023679"/>
    </source>
</evidence>
<dbReference type="GO" id="GO:0046872">
    <property type="term" value="F:metal ion binding"/>
    <property type="evidence" value="ECO:0007669"/>
    <property type="project" value="UniProtKB-KW"/>
</dbReference>
<comment type="catalytic activity">
    <reaction evidence="9">
        <text>a 5'-end NAD(+)-phospho-ribonucleoside in mRNA + H2O = a 5'-end phospho-adenosine-phospho-ribonucleoside in mRNA + beta-nicotinamide D-ribonucleotide + 2 H(+)</text>
        <dbReference type="Rhea" id="RHEA:60876"/>
        <dbReference type="Rhea" id="RHEA-COMP:15698"/>
        <dbReference type="Rhea" id="RHEA-COMP:15719"/>
        <dbReference type="ChEBI" id="CHEBI:14649"/>
        <dbReference type="ChEBI" id="CHEBI:15377"/>
        <dbReference type="ChEBI" id="CHEBI:15378"/>
        <dbReference type="ChEBI" id="CHEBI:144029"/>
        <dbReference type="ChEBI" id="CHEBI:144051"/>
    </reaction>
    <physiologicalReaction direction="left-to-right" evidence="9">
        <dbReference type="Rhea" id="RHEA:60877"/>
    </physiologicalReaction>
</comment>
<evidence type="ECO:0000256" key="2">
    <source>
        <dbReference type="ARBA" id="ARBA00001947"/>
    </source>
</evidence>
<evidence type="ECO:0000256" key="5">
    <source>
        <dbReference type="ARBA" id="ARBA00022723"/>
    </source>
</evidence>
<gene>
    <name evidence="11" type="ORF">SAMN02910451_02622</name>
</gene>
<dbReference type="Gene3D" id="3.90.79.10">
    <property type="entry name" value="Nucleoside Triphosphate Pyrophosphohydrolase"/>
    <property type="match status" value="1"/>
</dbReference>
<dbReference type="SUPFAM" id="SSF55811">
    <property type="entry name" value="Nudix"/>
    <property type="match status" value="1"/>
</dbReference>